<accession>A0ABS4GSG5</accession>
<dbReference type="RefSeq" id="WP_209811241.1">
    <property type="nucleotide sequence ID" value="NZ_JAGGKT010000010.1"/>
</dbReference>
<dbReference type="InterPro" id="IPR051933">
    <property type="entry name" value="Resuscitation_pf_RpfB"/>
</dbReference>
<dbReference type="EMBL" id="JAGGKT010000010">
    <property type="protein sequence ID" value="MBP1933223.1"/>
    <property type="molecule type" value="Genomic_DNA"/>
</dbReference>
<dbReference type="SUPFAM" id="SSF50685">
    <property type="entry name" value="Barwin-like endoglucanases"/>
    <property type="match status" value="1"/>
</dbReference>
<dbReference type="InterPro" id="IPR036908">
    <property type="entry name" value="RlpA-like_sf"/>
</dbReference>
<keyword evidence="1" id="KW-0732">Signal</keyword>
<dbReference type="InterPro" id="IPR010611">
    <property type="entry name" value="3D_dom"/>
</dbReference>
<dbReference type="PANTHER" id="PTHR39160:SF6">
    <property type="entry name" value="CELL WALL-BINDING PROTEIN YOCH"/>
    <property type="match status" value="1"/>
</dbReference>
<organism evidence="3 4">
    <name type="scientific">Ammoniphilus resinae</name>
    <dbReference type="NCBI Taxonomy" id="861532"/>
    <lineage>
        <taxon>Bacteria</taxon>
        <taxon>Bacillati</taxon>
        <taxon>Bacillota</taxon>
        <taxon>Bacilli</taxon>
        <taxon>Bacillales</taxon>
        <taxon>Paenibacillaceae</taxon>
        <taxon>Aneurinibacillus group</taxon>
        <taxon>Ammoniphilus</taxon>
    </lineage>
</organism>
<dbReference type="Proteomes" id="UP001519343">
    <property type="component" value="Unassembled WGS sequence"/>
</dbReference>
<dbReference type="Gene3D" id="2.40.40.10">
    <property type="entry name" value="RlpA-like domain"/>
    <property type="match status" value="1"/>
</dbReference>
<dbReference type="Pfam" id="PF06725">
    <property type="entry name" value="3D"/>
    <property type="match status" value="1"/>
</dbReference>
<evidence type="ECO:0000313" key="3">
    <source>
        <dbReference type="EMBL" id="MBP1933223.1"/>
    </source>
</evidence>
<comment type="caution">
    <text evidence="3">The sequence shown here is derived from an EMBL/GenBank/DDBJ whole genome shotgun (WGS) entry which is preliminary data.</text>
</comment>
<proteinExistence type="predicted"/>
<evidence type="ECO:0000256" key="1">
    <source>
        <dbReference type="ARBA" id="ARBA00022729"/>
    </source>
</evidence>
<evidence type="ECO:0000259" key="2">
    <source>
        <dbReference type="Pfam" id="PF06725"/>
    </source>
</evidence>
<evidence type="ECO:0000313" key="4">
    <source>
        <dbReference type="Proteomes" id="UP001519343"/>
    </source>
</evidence>
<dbReference type="InterPro" id="IPR059180">
    <property type="entry name" value="3D_YorM"/>
</dbReference>
<protein>
    <submittedName>
        <fullName evidence="3">3D (Asp-Asp-Asp) domain-containing protein</fullName>
    </submittedName>
</protein>
<name>A0ABS4GSG5_9BACL</name>
<keyword evidence="4" id="KW-1185">Reference proteome</keyword>
<feature type="domain" description="3D" evidence="2">
    <location>
        <begin position="20"/>
        <end position="81"/>
    </location>
</feature>
<dbReference type="PANTHER" id="PTHR39160">
    <property type="entry name" value="CELL WALL-BINDING PROTEIN YOCH"/>
    <property type="match status" value="1"/>
</dbReference>
<reference evidence="3 4" key="1">
    <citation type="submission" date="2021-03" db="EMBL/GenBank/DDBJ databases">
        <title>Genomic Encyclopedia of Type Strains, Phase IV (KMG-IV): sequencing the most valuable type-strain genomes for metagenomic binning, comparative biology and taxonomic classification.</title>
        <authorList>
            <person name="Goeker M."/>
        </authorList>
    </citation>
    <scope>NUCLEOTIDE SEQUENCE [LARGE SCALE GENOMIC DNA]</scope>
    <source>
        <strain evidence="3 4">DSM 24738</strain>
    </source>
</reference>
<sequence length="87" mass="9453">MALGDGLTTRSGLKVSEELIAVDPSVIPIGSKVEIQYQDGRIERKLAADTGGAIRGNKVDIFTWNEADAVQNGRQKIKLRIIGYVNI</sequence>
<dbReference type="CDD" id="cd14667">
    <property type="entry name" value="3D_containing_proteins"/>
    <property type="match status" value="1"/>
</dbReference>
<gene>
    <name evidence="3" type="ORF">J2Z37_003236</name>
</gene>